<dbReference type="Gene3D" id="3.30.420.10">
    <property type="entry name" value="Ribonuclease H-like superfamily/Ribonuclease H"/>
    <property type="match status" value="1"/>
</dbReference>
<gene>
    <name evidence="3" type="ORF">TNCT_174631</name>
</gene>
<evidence type="ECO:0000313" key="4">
    <source>
        <dbReference type="Proteomes" id="UP000887116"/>
    </source>
</evidence>
<proteinExistence type="predicted"/>
<accession>A0A8X6H4P7</accession>
<keyword evidence="2" id="KW-0378">Hydrolase</keyword>
<dbReference type="InterPro" id="IPR036397">
    <property type="entry name" value="RNaseH_sf"/>
</dbReference>
<dbReference type="OrthoDB" id="206335at2759"/>
<dbReference type="InterPro" id="IPR047021">
    <property type="entry name" value="REXO1/3/4-like"/>
</dbReference>
<dbReference type="Proteomes" id="UP000887116">
    <property type="component" value="Unassembled WGS sequence"/>
</dbReference>
<evidence type="ECO:0000256" key="1">
    <source>
        <dbReference type="ARBA" id="ARBA00022722"/>
    </source>
</evidence>
<comment type="caution">
    <text evidence="3">The sequence shown here is derived from an EMBL/GenBank/DDBJ whole genome shotgun (WGS) entry which is preliminary data.</text>
</comment>
<dbReference type="SUPFAM" id="SSF53098">
    <property type="entry name" value="Ribonuclease H-like"/>
    <property type="match status" value="1"/>
</dbReference>
<dbReference type="PANTHER" id="PTHR12801:SF62">
    <property type="entry name" value="RNA EXONUCLEASE 1 HOMOLOG"/>
    <property type="match status" value="1"/>
</dbReference>
<reference evidence="3" key="1">
    <citation type="submission" date="2020-07" db="EMBL/GenBank/DDBJ databases">
        <title>Multicomponent nature underlies the extraordinary mechanical properties of spider dragline silk.</title>
        <authorList>
            <person name="Kono N."/>
            <person name="Nakamura H."/>
            <person name="Mori M."/>
            <person name="Yoshida Y."/>
            <person name="Ohtoshi R."/>
            <person name="Malay A.D."/>
            <person name="Moran D.A.P."/>
            <person name="Tomita M."/>
            <person name="Numata K."/>
            <person name="Arakawa K."/>
        </authorList>
    </citation>
    <scope>NUCLEOTIDE SEQUENCE</scope>
</reference>
<protein>
    <submittedName>
        <fullName evidence="3">Uncharacterized protein</fullName>
    </submittedName>
</protein>
<dbReference type="GO" id="GO:0003676">
    <property type="term" value="F:nucleic acid binding"/>
    <property type="evidence" value="ECO:0007669"/>
    <property type="project" value="InterPro"/>
</dbReference>
<evidence type="ECO:0000313" key="3">
    <source>
        <dbReference type="EMBL" id="GFQ67052.1"/>
    </source>
</evidence>
<sequence>MSFTTNGLEVTKVCLVGANGVPIYNTFVKPDHKILDYNTFYNRVTAADPRDVPVSLSDVQAYLMKLFNKDYNNWPLSELRFYCPGTDSLQKKVDTSVIY</sequence>
<organism evidence="3 4">
    <name type="scientific">Trichonephila clavata</name>
    <name type="common">Joro spider</name>
    <name type="synonym">Nephila clavata</name>
    <dbReference type="NCBI Taxonomy" id="2740835"/>
    <lineage>
        <taxon>Eukaryota</taxon>
        <taxon>Metazoa</taxon>
        <taxon>Ecdysozoa</taxon>
        <taxon>Arthropoda</taxon>
        <taxon>Chelicerata</taxon>
        <taxon>Arachnida</taxon>
        <taxon>Araneae</taxon>
        <taxon>Araneomorphae</taxon>
        <taxon>Entelegynae</taxon>
        <taxon>Araneoidea</taxon>
        <taxon>Nephilidae</taxon>
        <taxon>Trichonephila</taxon>
    </lineage>
</organism>
<keyword evidence="1" id="KW-0540">Nuclease</keyword>
<evidence type="ECO:0000256" key="2">
    <source>
        <dbReference type="ARBA" id="ARBA00022801"/>
    </source>
</evidence>
<keyword evidence="4" id="KW-1185">Reference proteome</keyword>
<dbReference type="GO" id="GO:0004527">
    <property type="term" value="F:exonuclease activity"/>
    <property type="evidence" value="ECO:0007669"/>
    <property type="project" value="InterPro"/>
</dbReference>
<dbReference type="PANTHER" id="PTHR12801">
    <property type="entry name" value="RNA EXONUCLEASE REXO1 / RECO3 FAMILY MEMBER-RELATED"/>
    <property type="match status" value="1"/>
</dbReference>
<dbReference type="GO" id="GO:0005634">
    <property type="term" value="C:nucleus"/>
    <property type="evidence" value="ECO:0007669"/>
    <property type="project" value="TreeGrafter"/>
</dbReference>
<dbReference type="InterPro" id="IPR012337">
    <property type="entry name" value="RNaseH-like_sf"/>
</dbReference>
<dbReference type="AlphaFoldDB" id="A0A8X6H4P7"/>
<dbReference type="EMBL" id="BMAO01030301">
    <property type="protein sequence ID" value="GFQ67052.1"/>
    <property type="molecule type" value="Genomic_DNA"/>
</dbReference>
<name>A0A8X6H4P7_TRICU</name>